<name>A0A850T3N5_9BACT</name>
<accession>A0A850T3N5</accession>
<keyword evidence="2" id="KW-1185">Reference proteome</keyword>
<dbReference type="EMBL" id="JACADJ010000043">
    <property type="protein sequence ID" value="NWH05701.1"/>
    <property type="molecule type" value="Genomic_DNA"/>
</dbReference>
<dbReference type="Proteomes" id="UP000553343">
    <property type="component" value="Unassembled WGS sequence"/>
</dbReference>
<evidence type="ECO:0000313" key="2">
    <source>
        <dbReference type="Proteomes" id="UP000553343"/>
    </source>
</evidence>
<organism evidence="1 2">
    <name type="scientific">Desulfobacter latus</name>
    <dbReference type="NCBI Taxonomy" id="2292"/>
    <lineage>
        <taxon>Bacteria</taxon>
        <taxon>Pseudomonadati</taxon>
        <taxon>Thermodesulfobacteriota</taxon>
        <taxon>Desulfobacteria</taxon>
        <taxon>Desulfobacterales</taxon>
        <taxon>Desulfobacteraceae</taxon>
        <taxon>Desulfobacter</taxon>
    </lineage>
</organism>
<comment type="caution">
    <text evidence="1">The sequence shown here is derived from an EMBL/GenBank/DDBJ whole genome shotgun (WGS) entry which is preliminary data.</text>
</comment>
<dbReference type="Gene3D" id="3.40.630.40">
    <property type="entry name" value="Zn-dependent exopeptidases"/>
    <property type="match status" value="1"/>
</dbReference>
<protein>
    <submittedName>
        <fullName evidence="1">N-formylglutamate amidohydrolase</fullName>
    </submittedName>
</protein>
<dbReference type="AlphaFoldDB" id="A0A850T3N5"/>
<dbReference type="Pfam" id="PF05013">
    <property type="entry name" value="FGase"/>
    <property type="match status" value="1"/>
</dbReference>
<sequence>MTPLPFLISVPHSGLTIPEEVRSLCRLNRDDIQNDSDGGAGDIYSMLKGHVQCFVTTDIARAAVDLNRPKDDFSKDGVIKTHTCWNVPIWSSPLPKILCDTLLEKYYYPYHQKLESLAGNPSLVLGIDCHTMAATGPPIGPDPGEERPFINLGNLGHSSCPETWAMSMVDCFKKYFGDNVTLNHPFKGGWITRHYSRLMPWIQIEISRAPFLTDSEKGLKILSALKMWTEKMPIIR</sequence>
<dbReference type="SUPFAM" id="SSF53187">
    <property type="entry name" value="Zn-dependent exopeptidases"/>
    <property type="match status" value="1"/>
</dbReference>
<keyword evidence="1" id="KW-0378">Hydrolase</keyword>
<proteinExistence type="predicted"/>
<gene>
    <name evidence="1" type="ORF">HXW94_12015</name>
</gene>
<reference evidence="1 2" key="1">
    <citation type="submission" date="2020-06" db="EMBL/GenBank/DDBJ databases">
        <title>High-quality draft genome of sulfate reducer Desulfobacter latus type strain AcrS2 isolated from marine sediment.</title>
        <authorList>
            <person name="Hoppe M."/>
            <person name="Larsen C.K."/>
            <person name="Marshall I.P.G."/>
            <person name="Schramm A."/>
            <person name="Marietou A.G."/>
        </authorList>
    </citation>
    <scope>NUCLEOTIDE SEQUENCE [LARGE SCALE GENOMIC DNA]</scope>
    <source>
        <strain evidence="1 2">AcRS2</strain>
    </source>
</reference>
<dbReference type="RefSeq" id="WP_178367159.1">
    <property type="nucleotide sequence ID" value="NZ_JACADJ010000043.1"/>
</dbReference>
<dbReference type="GO" id="GO:0016787">
    <property type="term" value="F:hydrolase activity"/>
    <property type="evidence" value="ECO:0007669"/>
    <property type="project" value="UniProtKB-KW"/>
</dbReference>
<dbReference type="InterPro" id="IPR007709">
    <property type="entry name" value="N-FG_amidohydro"/>
</dbReference>
<evidence type="ECO:0000313" key="1">
    <source>
        <dbReference type="EMBL" id="NWH05701.1"/>
    </source>
</evidence>